<dbReference type="InterPro" id="IPR000407">
    <property type="entry name" value="GDA1_CD39_NTPase"/>
</dbReference>
<name>A0A6F9DBX2_9ASCI</name>
<evidence type="ECO:0000256" key="5">
    <source>
        <dbReference type="PIRSR" id="PIRSR600407-2"/>
    </source>
</evidence>
<comment type="similarity">
    <text evidence="1">Belongs to the GDA1/CD39 NTPase family.</text>
</comment>
<feature type="active site" description="Proton acceptor" evidence="4">
    <location>
        <position position="224"/>
    </location>
</feature>
<sequence>MKISLGAKNSQDQSLLGMKSASVSNMVGYKSSYGYNYGPINKLCIIMRWRAGTCLFGALLLIVCMVKLYLASMTQEPRIDNFDANYFHQTVPDKIEPEYVFSIMIDAGSTGSRVHVYKFSSNSVSAAPTLVDELFEQVKPGLSSYAENPQEGAASIKTLLEIAKERVPQSQWASTPLSLKATAGLRLLPAEQAENLLDEVKKLFHQYQFVLDESPVSVMDGTDEGIYGWISVNFLLKRLGGSDANQFTVGCIDLGGGSMQITFAPHEIDTISNSKQSFLSDVSVFNSKIKLYTHSYLGFGLMSAREASMGGPNPENLISVTTACMPASYNGDWQNGATKYNIQGATGIDNTRYELCRAVTDKAISGKIDHPAEIKHQSFYVFSYFFDRAVTAKLIDPKEGGELQVKDYINTAKDVCTDNKFDAENPFFCMDLCILSSFLEVGFQFSPDTNLISRRTINDKETSWTLGATFFLNERK</sequence>
<dbReference type="FunFam" id="3.30.420.40:FF:000052">
    <property type="entry name" value="Ectonucleoside triphosphate diphosphohydrolase 5"/>
    <property type="match status" value="1"/>
</dbReference>
<evidence type="ECO:0000313" key="7">
    <source>
        <dbReference type="EMBL" id="CAB3242707.1"/>
    </source>
</evidence>
<keyword evidence="6" id="KW-1133">Transmembrane helix</keyword>
<keyword evidence="6" id="KW-0472">Membrane</keyword>
<protein>
    <recommendedName>
        <fullName evidence="3">nucleoside diphosphate phosphatase</fullName>
        <ecNumber evidence="3">3.6.1.6</ecNumber>
    </recommendedName>
</protein>
<reference evidence="7" key="1">
    <citation type="submission" date="2020-04" db="EMBL/GenBank/DDBJ databases">
        <authorList>
            <person name="Neveu A P."/>
        </authorList>
    </citation>
    <scope>NUCLEOTIDE SEQUENCE</scope>
    <source>
        <tissue evidence="7">Whole embryo</tissue>
    </source>
</reference>
<keyword evidence="2 7" id="KW-0378">Hydrolase</keyword>
<dbReference type="PANTHER" id="PTHR11782:SF127">
    <property type="entry name" value="NTPASE, ISOFORM F"/>
    <property type="match status" value="1"/>
</dbReference>
<keyword evidence="5" id="KW-0547">Nucleotide-binding</keyword>
<dbReference type="GO" id="GO:0005524">
    <property type="term" value="F:ATP binding"/>
    <property type="evidence" value="ECO:0007669"/>
    <property type="project" value="UniProtKB-KW"/>
</dbReference>
<feature type="transmembrane region" description="Helical" evidence="6">
    <location>
        <begin position="51"/>
        <end position="70"/>
    </location>
</feature>
<accession>A0A6F9DBX2</accession>
<dbReference type="CDD" id="cd24046">
    <property type="entry name" value="ASKHA_NBD_NTPDase5-like"/>
    <property type="match status" value="1"/>
</dbReference>
<feature type="binding site" evidence="5">
    <location>
        <begin position="256"/>
        <end position="260"/>
    </location>
    <ligand>
        <name>ATP</name>
        <dbReference type="ChEBI" id="CHEBI:30616"/>
    </ligand>
</feature>
<dbReference type="PANTHER" id="PTHR11782">
    <property type="entry name" value="ADENOSINE/GUANOSINE DIPHOSPHATASE"/>
    <property type="match status" value="1"/>
</dbReference>
<keyword evidence="6" id="KW-0812">Transmembrane</keyword>
<dbReference type="EC" id="3.6.1.6" evidence="3"/>
<dbReference type="AlphaFoldDB" id="A0A6F9DBX2"/>
<gene>
    <name evidence="7" type="primary">Entpd5</name>
</gene>
<evidence type="ECO:0000256" key="1">
    <source>
        <dbReference type="ARBA" id="ARBA00009283"/>
    </source>
</evidence>
<dbReference type="Pfam" id="PF01150">
    <property type="entry name" value="GDA1_CD39"/>
    <property type="match status" value="1"/>
</dbReference>
<evidence type="ECO:0000256" key="3">
    <source>
        <dbReference type="ARBA" id="ARBA00038863"/>
    </source>
</evidence>
<evidence type="ECO:0000256" key="6">
    <source>
        <dbReference type="SAM" id="Phobius"/>
    </source>
</evidence>
<keyword evidence="5" id="KW-0067">ATP-binding</keyword>
<organism evidence="7">
    <name type="scientific">Phallusia mammillata</name>
    <dbReference type="NCBI Taxonomy" id="59560"/>
    <lineage>
        <taxon>Eukaryota</taxon>
        <taxon>Metazoa</taxon>
        <taxon>Chordata</taxon>
        <taxon>Tunicata</taxon>
        <taxon>Ascidiacea</taxon>
        <taxon>Phlebobranchia</taxon>
        <taxon>Ascidiidae</taxon>
        <taxon>Phallusia</taxon>
    </lineage>
</organism>
<evidence type="ECO:0000256" key="2">
    <source>
        <dbReference type="ARBA" id="ARBA00022801"/>
    </source>
</evidence>
<proteinExistence type="evidence at transcript level"/>
<dbReference type="Gene3D" id="3.30.420.150">
    <property type="entry name" value="Exopolyphosphatase. Domain 2"/>
    <property type="match status" value="1"/>
</dbReference>
<dbReference type="Gene3D" id="3.30.420.40">
    <property type="match status" value="1"/>
</dbReference>
<evidence type="ECO:0000256" key="4">
    <source>
        <dbReference type="PIRSR" id="PIRSR600407-1"/>
    </source>
</evidence>
<dbReference type="EMBL" id="LR784879">
    <property type="protein sequence ID" value="CAB3242707.1"/>
    <property type="molecule type" value="mRNA"/>
</dbReference>
<dbReference type="GO" id="GO:0017110">
    <property type="term" value="F:nucleoside diphosphate phosphatase activity"/>
    <property type="evidence" value="ECO:0007669"/>
    <property type="project" value="UniProtKB-EC"/>
</dbReference>